<dbReference type="Proteomes" id="UP000501466">
    <property type="component" value="Chromosome"/>
</dbReference>
<dbReference type="InterPro" id="IPR008023">
    <property type="entry name" value="DUF748"/>
</dbReference>
<feature type="region of interest" description="Disordered" evidence="1">
    <location>
        <begin position="627"/>
        <end position="654"/>
    </location>
</feature>
<dbReference type="AlphaFoldDB" id="A0A6F8PPH3"/>
<dbReference type="Gene3D" id="3.30.1330.60">
    <property type="entry name" value="OmpA-like domain"/>
    <property type="match status" value="1"/>
</dbReference>
<gene>
    <name evidence="2" type="ORF">THMIRHAT_17670</name>
</gene>
<evidence type="ECO:0008006" key="4">
    <source>
        <dbReference type="Google" id="ProtNLM"/>
    </source>
</evidence>
<reference evidence="3" key="1">
    <citation type="submission" date="2019-11" db="EMBL/GenBank/DDBJ databases">
        <title>Isolation and characterization of two novel species in the genus Thiomicrorhabdus.</title>
        <authorList>
            <person name="Mochizuki J."/>
            <person name="Kojima H."/>
            <person name="Fukui M."/>
        </authorList>
    </citation>
    <scope>NUCLEOTIDE SEQUENCE [LARGE SCALE GENOMIC DNA]</scope>
    <source>
        <strain evidence="3">AkT22</strain>
    </source>
</reference>
<keyword evidence="3" id="KW-1185">Reference proteome</keyword>
<dbReference type="EMBL" id="AP021888">
    <property type="protein sequence ID" value="BBP44021.1"/>
    <property type="molecule type" value="Genomic_DNA"/>
</dbReference>
<evidence type="ECO:0000313" key="3">
    <source>
        <dbReference type="Proteomes" id="UP000501466"/>
    </source>
</evidence>
<evidence type="ECO:0000313" key="2">
    <source>
        <dbReference type="EMBL" id="BBP44021.1"/>
    </source>
</evidence>
<accession>A0A6F8PPH3</accession>
<organism evidence="2 3">
    <name type="scientific">Thiosulfativibrio zosterae</name>
    <dbReference type="NCBI Taxonomy" id="2675053"/>
    <lineage>
        <taxon>Bacteria</taxon>
        <taxon>Pseudomonadati</taxon>
        <taxon>Pseudomonadota</taxon>
        <taxon>Gammaproteobacteria</taxon>
        <taxon>Thiotrichales</taxon>
        <taxon>Piscirickettsiaceae</taxon>
        <taxon>Thiosulfativibrio</taxon>
    </lineage>
</organism>
<proteinExistence type="predicted"/>
<dbReference type="KEGG" id="tzo:THMIRHAT_17670"/>
<dbReference type="RefSeq" id="WP_173291776.1">
    <property type="nucleotide sequence ID" value="NZ_AP021888.1"/>
</dbReference>
<dbReference type="SUPFAM" id="SSF103088">
    <property type="entry name" value="OmpA-like"/>
    <property type="match status" value="1"/>
</dbReference>
<evidence type="ECO:0000256" key="1">
    <source>
        <dbReference type="SAM" id="MobiDB-lite"/>
    </source>
</evidence>
<feature type="compositionally biased region" description="Basic and acidic residues" evidence="1">
    <location>
        <begin position="629"/>
        <end position="654"/>
    </location>
</feature>
<sequence>MVIRSSLQKWRNYSLKLKVLLFVIVLLIATSLVLPLILKNLLITQLQKQGFQTVELQSLGFNVFSGRLTLDGLTLKTSQAEPLKLQHLEVDLNWLGLLQRRLSLQKVALDNTQIILRFTPGQSLEVAGFTIPLNDTDKKPSTETDQPNPLVALGITMGVDTLRLSNVQLIVELPQGKRQVLIDEITLNHLQSWQPQDLAQLTFKIVIGPDAIGGQLAGDFWVQPFSEIKTLKGNVLLNQFNFARQQAFYPAEVGNLQGLLTTKIALELTQHHSQISLKNNLGLSLKDLQWSLGERAISQTQFDWVGNLNVDWHPTGDLAIRLEGLADSHGFDFKQPNQQLSFQTLHFPHKVSVSQKAGNLQGTYQGDLTLSDLMANLTSPESKQNSTKVNQIALKGQASFEGSLPKTAQEFPRFNFAYQQALALKEGKLHAKAQDLTAALNSFNVSVDGQGKMLDQQLSLDMQTTQSLTDFSATQQELHAAVKDNQWQGKVQVSLPLKASDETADKHNSLQLAVLGNLKLGLLKLDNPKQKTTIVDWQGLSSDIGFTTPQTLALSHFDLQGFKFGQPENATLPLVQWDSLQIDTLNLEDDQSLQIGKVHLERLASALLINPEKQLPQLDQTLAALGRTQHHEESTQDKSQDKSQEKLGDKPIEEKAKKQPVIDIASLTISPDSQLKITTQATVPAIESLVRVKQFEIGAIKSALPKHSTPLDIQVQVDDYAQLSLKGVVEPFGEKVNAQLKADISDLDLYHLSPLIKRDLGYRIESGGLNLQNTTKIVDSKLEAKNHLKLIGFALEKEPAQTKQTSEVKNSILDESNSSEMPDSPKVGAEASGVATALAIDLLRDKNNNIVLDVPISGDLNDPSFHPAQVIRVALQNALTSGSKAMLLMTLQPYGAIALATKYAYDKATAIYLENVKAVVGQATLKPDMDDYLNKVADLLKKQPAVNLKVCGYYTAADQDYLTQKQVSAAELPDRLFKLAQARQGLVKEQLVSKGVESNRLTLCHPSLKDEPQPGVSLSI</sequence>
<name>A0A6F8PPH3_9GAMM</name>
<dbReference type="Pfam" id="PF05359">
    <property type="entry name" value="DUF748"/>
    <property type="match status" value="3"/>
</dbReference>
<dbReference type="InterPro" id="IPR036737">
    <property type="entry name" value="OmpA-like_sf"/>
</dbReference>
<protein>
    <recommendedName>
        <fullName evidence="4">DUF748 domain-containing protein</fullName>
    </recommendedName>
</protein>